<keyword evidence="1" id="KW-0694">RNA-binding</keyword>
<dbReference type="PROSITE" id="PS50994">
    <property type="entry name" value="INTEGRASE"/>
    <property type="match status" value="1"/>
</dbReference>
<gene>
    <name evidence="3" type="ORF">O181_085852</name>
</gene>
<evidence type="ECO:0000313" key="3">
    <source>
        <dbReference type="EMBL" id="MBW0546137.1"/>
    </source>
</evidence>
<dbReference type="InterPro" id="IPR012337">
    <property type="entry name" value="RNaseH-like_sf"/>
</dbReference>
<comment type="caution">
    <text evidence="3">The sequence shown here is derived from an EMBL/GenBank/DDBJ whole genome shotgun (WGS) entry which is preliminary data.</text>
</comment>
<keyword evidence="4" id="KW-1185">Reference proteome</keyword>
<dbReference type="GO" id="GO:0003723">
    <property type="term" value="F:RNA binding"/>
    <property type="evidence" value="ECO:0007669"/>
    <property type="project" value="UniProtKB-KW"/>
</dbReference>
<dbReference type="SUPFAM" id="SSF53098">
    <property type="entry name" value="Ribonuclease H-like"/>
    <property type="match status" value="1"/>
</dbReference>
<dbReference type="PANTHER" id="PTHR37984">
    <property type="entry name" value="PROTEIN CBG26694"/>
    <property type="match status" value="1"/>
</dbReference>
<evidence type="ECO:0000256" key="1">
    <source>
        <dbReference type="ARBA" id="ARBA00022884"/>
    </source>
</evidence>
<dbReference type="AlphaFoldDB" id="A0A9Q3FYT5"/>
<feature type="domain" description="Integrase catalytic" evidence="2">
    <location>
        <begin position="1"/>
        <end position="122"/>
    </location>
</feature>
<evidence type="ECO:0000259" key="2">
    <source>
        <dbReference type="PROSITE" id="PS50994"/>
    </source>
</evidence>
<dbReference type="InterPro" id="IPR001584">
    <property type="entry name" value="Integrase_cat-core"/>
</dbReference>
<dbReference type="PANTHER" id="PTHR37984:SF5">
    <property type="entry name" value="PROTEIN NYNRIN-LIKE"/>
    <property type="match status" value="1"/>
</dbReference>
<sequence length="172" mass="19813">MDWVTDLPPGGDRNYNSSLVIVYSDRDPKFTSALWTNLHQLFGAKLSCSIAYHPNPDGLAERMSQTLEDMVRKLCAYVLELKYCDGFTNYWCTLLPALELTDKKSIDEGTNQTPDIIEKGWNTRPPQDFVRKYLVEICPTAASFKGMLEKGRKHAVRFMEDSFVYARDKWDK</sequence>
<dbReference type="GO" id="GO:0005634">
    <property type="term" value="C:nucleus"/>
    <property type="evidence" value="ECO:0007669"/>
    <property type="project" value="UniProtKB-ARBA"/>
</dbReference>
<dbReference type="InterPro" id="IPR036397">
    <property type="entry name" value="RNaseH_sf"/>
</dbReference>
<proteinExistence type="predicted"/>
<protein>
    <recommendedName>
        <fullName evidence="2">Integrase catalytic domain-containing protein</fullName>
    </recommendedName>
</protein>
<reference evidence="3" key="1">
    <citation type="submission" date="2021-03" db="EMBL/GenBank/DDBJ databases">
        <title>Draft genome sequence of rust myrtle Austropuccinia psidii MF-1, a brazilian biotype.</title>
        <authorList>
            <person name="Quecine M.C."/>
            <person name="Pachon D.M.R."/>
            <person name="Bonatelli M.L."/>
            <person name="Correr F.H."/>
            <person name="Franceschini L.M."/>
            <person name="Leite T.F."/>
            <person name="Margarido G.R.A."/>
            <person name="Almeida C.A."/>
            <person name="Ferrarezi J.A."/>
            <person name="Labate C.A."/>
        </authorList>
    </citation>
    <scope>NUCLEOTIDE SEQUENCE</scope>
    <source>
        <strain evidence="3">MF-1</strain>
    </source>
</reference>
<organism evidence="3 4">
    <name type="scientific">Austropuccinia psidii MF-1</name>
    <dbReference type="NCBI Taxonomy" id="1389203"/>
    <lineage>
        <taxon>Eukaryota</taxon>
        <taxon>Fungi</taxon>
        <taxon>Dikarya</taxon>
        <taxon>Basidiomycota</taxon>
        <taxon>Pucciniomycotina</taxon>
        <taxon>Pucciniomycetes</taxon>
        <taxon>Pucciniales</taxon>
        <taxon>Sphaerophragmiaceae</taxon>
        <taxon>Austropuccinia</taxon>
    </lineage>
</organism>
<accession>A0A9Q3FYT5</accession>
<dbReference type="GO" id="GO:0015074">
    <property type="term" value="P:DNA integration"/>
    <property type="evidence" value="ECO:0007669"/>
    <property type="project" value="InterPro"/>
</dbReference>
<dbReference type="EMBL" id="AVOT02051100">
    <property type="protein sequence ID" value="MBW0546137.1"/>
    <property type="molecule type" value="Genomic_DNA"/>
</dbReference>
<dbReference type="Gene3D" id="3.30.420.10">
    <property type="entry name" value="Ribonuclease H-like superfamily/Ribonuclease H"/>
    <property type="match status" value="1"/>
</dbReference>
<dbReference type="Proteomes" id="UP000765509">
    <property type="component" value="Unassembled WGS sequence"/>
</dbReference>
<name>A0A9Q3FYT5_9BASI</name>
<dbReference type="OrthoDB" id="3158924at2759"/>
<evidence type="ECO:0000313" key="4">
    <source>
        <dbReference type="Proteomes" id="UP000765509"/>
    </source>
</evidence>
<dbReference type="InterPro" id="IPR050951">
    <property type="entry name" value="Retrovirus_Pol_polyprotein"/>
</dbReference>